<name>A0A7C2V3U5_9AQUI</name>
<proteinExistence type="predicted"/>
<gene>
    <name evidence="1" type="ORF">ENO47_05960</name>
</gene>
<comment type="caution">
    <text evidence="1">The sequence shown here is derived from an EMBL/GenBank/DDBJ whole genome shotgun (WGS) entry which is preliminary data.</text>
</comment>
<protein>
    <submittedName>
        <fullName evidence="1">Uncharacterized protein</fullName>
    </submittedName>
</protein>
<accession>A0A7C2V3U5</accession>
<organism evidence="1">
    <name type="scientific">Hydrogenobacter sp</name>
    <dbReference type="NCBI Taxonomy" id="2152829"/>
    <lineage>
        <taxon>Bacteria</taxon>
        <taxon>Pseudomonadati</taxon>
        <taxon>Aquificota</taxon>
        <taxon>Aquificia</taxon>
        <taxon>Aquificales</taxon>
        <taxon>Aquificaceae</taxon>
        <taxon>Hydrogenobacter</taxon>
    </lineage>
</organism>
<dbReference type="EMBL" id="DSFP01000051">
    <property type="protein sequence ID" value="HEW46194.1"/>
    <property type="molecule type" value="Genomic_DNA"/>
</dbReference>
<dbReference type="AlphaFoldDB" id="A0A7C2V3U5"/>
<reference evidence="1" key="1">
    <citation type="journal article" date="2020" name="mSystems">
        <title>Genome- and Community-Level Interaction Insights into Carbon Utilization and Element Cycling Functions of Hydrothermarchaeota in Hydrothermal Sediment.</title>
        <authorList>
            <person name="Zhou Z."/>
            <person name="Liu Y."/>
            <person name="Xu W."/>
            <person name="Pan J."/>
            <person name="Luo Z.H."/>
            <person name="Li M."/>
        </authorList>
    </citation>
    <scope>NUCLEOTIDE SEQUENCE [LARGE SCALE GENOMIC DNA]</scope>
    <source>
        <strain evidence="1">SpSt-132</strain>
    </source>
</reference>
<sequence length="177" mass="21014">MRKIWWIRAMLIVFLALFIAGSVLAGELKNIIKKFTCNNIEITVLSQVSDEGDIQLQRIIFTDRTNMRKIKEINNKDYPLVEISCLKSTIDNRHYFEFYYTTGGSCVQCEYFELYSEHGKLIASDKEKIYLKIIEDKMGRILPKNEAIKLDRIFKKYRDEITKLKLKEEDKIWIKED</sequence>
<evidence type="ECO:0000313" key="1">
    <source>
        <dbReference type="EMBL" id="HEW46194.1"/>
    </source>
</evidence>